<evidence type="ECO:0000313" key="2">
    <source>
        <dbReference type="Proteomes" id="UP001162501"/>
    </source>
</evidence>
<reference evidence="1" key="1">
    <citation type="submission" date="2023-05" db="EMBL/GenBank/DDBJ databases">
        <authorList>
            <consortium name="ELIXIR-Norway"/>
        </authorList>
    </citation>
    <scope>NUCLEOTIDE SEQUENCE</scope>
</reference>
<name>A0ACB0ESB3_RANTA</name>
<dbReference type="EMBL" id="OX596109">
    <property type="protein sequence ID" value="CAI9703643.1"/>
    <property type="molecule type" value="Genomic_DNA"/>
</dbReference>
<dbReference type="Proteomes" id="UP001162501">
    <property type="component" value="Chromosome 25"/>
</dbReference>
<evidence type="ECO:0000313" key="1">
    <source>
        <dbReference type="EMBL" id="CAI9703643.1"/>
    </source>
</evidence>
<gene>
    <name evidence="1" type="ORF">MRATA1EN3_LOCUS14856</name>
</gene>
<organism evidence="1 2">
    <name type="scientific">Rangifer tarandus platyrhynchus</name>
    <name type="common">Svalbard reindeer</name>
    <dbReference type="NCBI Taxonomy" id="3082113"/>
    <lineage>
        <taxon>Eukaryota</taxon>
        <taxon>Metazoa</taxon>
        <taxon>Chordata</taxon>
        <taxon>Craniata</taxon>
        <taxon>Vertebrata</taxon>
        <taxon>Euteleostomi</taxon>
        <taxon>Mammalia</taxon>
        <taxon>Eutheria</taxon>
        <taxon>Laurasiatheria</taxon>
        <taxon>Artiodactyla</taxon>
        <taxon>Ruminantia</taxon>
        <taxon>Pecora</taxon>
        <taxon>Cervidae</taxon>
        <taxon>Odocoileinae</taxon>
        <taxon>Rangifer</taxon>
    </lineage>
</organism>
<sequence length="87" mass="8645">MMRVSAVGSPERSEGWRCDGPTGGGSGSGPPRPPGTGTLPLSSPPGAATVRAQPCRCVGETRRGGDSATPRLLACGAEWGRSRGGGP</sequence>
<proteinExistence type="predicted"/>
<protein>
    <submittedName>
        <fullName evidence="1">Uncharacterized protein</fullName>
    </submittedName>
</protein>
<accession>A0ACB0ESB3</accession>